<organism evidence="2">
    <name type="scientific">Tanacetum cinerariifolium</name>
    <name type="common">Dalmatian daisy</name>
    <name type="synonym">Chrysanthemum cinerariifolium</name>
    <dbReference type="NCBI Taxonomy" id="118510"/>
    <lineage>
        <taxon>Eukaryota</taxon>
        <taxon>Viridiplantae</taxon>
        <taxon>Streptophyta</taxon>
        <taxon>Embryophyta</taxon>
        <taxon>Tracheophyta</taxon>
        <taxon>Spermatophyta</taxon>
        <taxon>Magnoliopsida</taxon>
        <taxon>eudicotyledons</taxon>
        <taxon>Gunneridae</taxon>
        <taxon>Pentapetalae</taxon>
        <taxon>asterids</taxon>
        <taxon>campanulids</taxon>
        <taxon>Asterales</taxon>
        <taxon>Asteraceae</taxon>
        <taxon>Asteroideae</taxon>
        <taxon>Anthemideae</taxon>
        <taxon>Anthemidinae</taxon>
        <taxon>Tanacetum</taxon>
    </lineage>
</organism>
<dbReference type="InterPro" id="IPR043502">
    <property type="entry name" value="DNA/RNA_pol_sf"/>
</dbReference>
<reference evidence="2" key="1">
    <citation type="journal article" date="2019" name="Sci. Rep.">
        <title>Draft genome of Tanacetum cinerariifolium, the natural source of mosquito coil.</title>
        <authorList>
            <person name="Yamashiro T."/>
            <person name="Shiraishi A."/>
            <person name="Satake H."/>
            <person name="Nakayama K."/>
        </authorList>
    </citation>
    <scope>NUCLEOTIDE SEQUENCE</scope>
</reference>
<dbReference type="InterPro" id="IPR043128">
    <property type="entry name" value="Rev_trsase/Diguanyl_cyclase"/>
</dbReference>
<dbReference type="CDD" id="cd01647">
    <property type="entry name" value="RT_LTR"/>
    <property type="match status" value="1"/>
</dbReference>
<dbReference type="InterPro" id="IPR036397">
    <property type="entry name" value="RNaseH_sf"/>
</dbReference>
<feature type="domain" description="Integrase catalytic" evidence="1">
    <location>
        <begin position="225"/>
        <end position="306"/>
    </location>
</feature>
<dbReference type="GO" id="GO:0003676">
    <property type="term" value="F:nucleic acid binding"/>
    <property type="evidence" value="ECO:0007669"/>
    <property type="project" value="InterPro"/>
</dbReference>
<dbReference type="InterPro" id="IPR050951">
    <property type="entry name" value="Retrovirus_Pol_polyprotein"/>
</dbReference>
<dbReference type="Gene3D" id="3.30.420.10">
    <property type="entry name" value="Ribonuclease H-like superfamily/Ribonuclease H"/>
    <property type="match status" value="1"/>
</dbReference>
<sequence>MRGMTVVKNEKDEIISQRTVTRWHVSIDYHMLNNTTQKDHFPFPSIDQMLERFTEHEYDCFLDGFSGYIQIPIAPKDLEKTTSFDDCLKNLEKMLKRCEETNLVLKWEKCHFMVKEGIALGHKVSGSGIEVDKAKIKAIFKLPYPTNVKAIQSFLGHAGKLTKAEIRDLFPKEQLMAIFDKNNEPCEPSRGHHGITTTRKVFEARFYWPHIFRNARKLVQVCDGIDFMGPFPSSNRNKYILVAIDYVSKWVEAEAFPTNDARNVVSFLRRLFAQFEIPKALISERGTHLCKYQMEKAMKSKDMKKRAIELYDEEGSEIIVNKQRVKPFQKNLLDTNKDDDITLDDEGEVM</sequence>
<dbReference type="Pfam" id="PF00665">
    <property type="entry name" value="rve"/>
    <property type="match status" value="1"/>
</dbReference>
<evidence type="ECO:0000259" key="1">
    <source>
        <dbReference type="Pfam" id="PF00665"/>
    </source>
</evidence>
<dbReference type="GO" id="GO:0015074">
    <property type="term" value="P:DNA integration"/>
    <property type="evidence" value="ECO:0007669"/>
    <property type="project" value="InterPro"/>
</dbReference>
<dbReference type="SUPFAM" id="SSF56672">
    <property type="entry name" value="DNA/RNA polymerases"/>
    <property type="match status" value="1"/>
</dbReference>
<name>A0A6L2LEX4_TANCI</name>
<dbReference type="EMBL" id="BKCJ010004213">
    <property type="protein sequence ID" value="GEU59689.1"/>
    <property type="molecule type" value="Genomic_DNA"/>
</dbReference>
<dbReference type="PANTHER" id="PTHR37984:SF5">
    <property type="entry name" value="PROTEIN NYNRIN-LIKE"/>
    <property type="match status" value="1"/>
</dbReference>
<comment type="caution">
    <text evidence="2">The sequence shown here is derived from an EMBL/GenBank/DDBJ whole genome shotgun (WGS) entry which is preliminary data.</text>
</comment>
<accession>A0A6L2LEX4</accession>
<evidence type="ECO:0000313" key="2">
    <source>
        <dbReference type="EMBL" id="GEU59689.1"/>
    </source>
</evidence>
<dbReference type="AlphaFoldDB" id="A0A6L2LEX4"/>
<dbReference type="InterPro" id="IPR001584">
    <property type="entry name" value="Integrase_cat-core"/>
</dbReference>
<protein>
    <recommendedName>
        <fullName evidence="1">Integrase catalytic domain-containing protein</fullName>
    </recommendedName>
</protein>
<proteinExistence type="predicted"/>
<dbReference type="InterPro" id="IPR012337">
    <property type="entry name" value="RNaseH-like_sf"/>
</dbReference>
<dbReference type="Gene3D" id="3.10.10.10">
    <property type="entry name" value="HIV Type 1 Reverse Transcriptase, subunit A, domain 1"/>
    <property type="match status" value="1"/>
</dbReference>
<dbReference type="Gene3D" id="1.10.340.70">
    <property type="match status" value="1"/>
</dbReference>
<dbReference type="Gene3D" id="3.30.70.270">
    <property type="match status" value="2"/>
</dbReference>
<dbReference type="SUPFAM" id="SSF53098">
    <property type="entry name" value="Ribonuclease H-like"/>
    <property type="match status" value="1"/>
</dbReference>
<dbReference type="PANTHER" id="PTHR37984">
    <property type="entry name" value="PROTEIN CBG26694"/>
    <property type="match status" value="1"/>
</dbReference>
<gene>
    <name evidence="2" type="ORF">Tci_031667</name>
</gene>